<evidence type="ECO:0000313" key="1">
    <source>
        <dbReference type="EMBL" id="EFJ15726.1"/>
    </source>
</evidence>
<accession>D8SJ24</accession>
<sequence length="209" mass="23504">MEEVEAAVELLKAVMEFSRTGVKPDWIEVDYRRHKDCRPKQVKSQEELEEIDRKKKELWELYSHGNGASSRVSREISFHSQNLILRVAVIQEAGVENGLASFCIWYGICSDAARYTPVHCHHVWKEDVKAAVDTVINRNKGSSAGFPKLRRVTAEAQQAVQIRGSTTPLEVRGLLPVRAQSSRKRSCGDAIHPVAAELSLLGLWTNQLT</sequence>
<reference evidence="1 2" key="1">
    <citation type="journal article" date="2011" name="Science">
        <title>The Selaginella genome identifies genetic changes associated with the evolution of vascular plants.</title>
        <authorList>
            <person name="Banks J.A."/>
            <person name="Nishiyama T."/>
            <person name="Hasebe M."/>
            <person name="Bowman J.L."/>
            <person name="Gribskov M."/>
            <person name="dePamphilis C."/>
            <person name="Albert V.A."/>
            <person name="Aono N."/>
            <person name="Aoyama T."/>
            <person name="Ambrose B.A."/>
            <person name="Ashton N.W."/>
            <person name="Axtell M.J."/>
            <person name="Barker E."/>
            <person name="Barker M.S."/>
            <person name="Bennetzen J.L."/>
            <person name="Bonawitz N.D."/>
            <person name="Chapple C."/>
            <person name="Cheng C."/>
            <person name="Correa L.G."/>
            <person name="Dacre M."/>
            <person name="DeBarry J."/>
            <person name="Dreyer I."/>
            <person name="Elias M."/>
            <person name="Engstrom E.M."/>
            <person name="Estelle M."/>
            <person name="Feng L."/>
            <person name="Finet C."/>
            <person name="Floyd S.K."/>
            <person name="Frommer W.B."/>
            <person name="Fujita T."/>
            <person name="Gramzow L."/>
            <person name="Gutensohn M."/>
            <person name="Harholt J."/>
            <person name="Hattori M."/>
            <person name="Heyl A."/>
            <person name="Hirai T."/>
            <person name="Hiwatashi Y."/>
            <person name="Ishikawa M."/>
            <person name="Iwata M."/>
            <person name="Karol K.G."/>
            <person name="Koehler B."/>
            <person name="Kolukisaoglu U."/>
            <person name="Kubo M."/>
            <person name="Kurata T."/>
            <person name="Lalonde S."/>
            <person name="Li K."/>
            <person name="Li Y."/>
            <person name="Litt A."/>
            <person name="Lyons E."/>
            <person name="Manning G."/>
            <person name="Maruyama T."/>
            <person name="Michael T.P."/>
            <person name="Mikami K."/>
            <person name="Miyazaki S."/>
            <person name="Morinaga S."/>
            <person name="Murata T."/>
            <person name="Mueller-Roeber B."/>
            <person name="Nelson D.R."/>
            <person name="Obara M."/>
            <person name="Oguri Y."/>
            <person name="Olmstead R.G."/>
            <person name="Onodera N."/>
            <person name="Petersen B.L."/>
            <person name="Pils B."/>
            <person name="Prigge M."/>
            <person name="Rensing S.A."/>
            <person name="Riano-Pachon D.M."/>
            <person name="Roberts A.W."/>
            <person name="Sato Y."/>
            <person name="Scheller H.V."/>
            <person name="Schulz B."/>
            <person name="Schulz C."/>
            <person name="Shakirov E.V."/>
            <person name="Shibagaki N."/>
            <person name="Shinohara N."/>
            <person name="Shippen D.E."/>
            <person name="Soerensen I."/>
            <person name="Sotooka R."/>
            <person name="Sugimoto N."/>
            <person name="Sugita M."/>
            <person name="Sumikawa N."/>
            <person name="Tanurdzic M."/>
            <person name="Theissen G."/>
            <person name="Ulvskov P."/>
            <person name="Wakazuki S."/>
            <person name="Weng J.K."/>
            <person name="Willats W.W."/>
            <person name="Wipf D."/>
            <person name="Wolf P.G."/>
            <person name="Yang L."/>
            <person name="Zimmer A.D."/>
            <person name="Zhu Q."/>
            <person name="Mitros T."/>
            <person name="Hellsten U."/>
            <person name="Loque D."/>
            <person name="Otillar R."/>
            <person name="Salamov A."/>
            <person name="Schmutz J."/>
            <person name="Shapiro H."/>
            <person name="Lindquist E."/>
            <person name="Lucas S."/>
            <person name="Rokhsar D."/>
            <person name="Grigoriev I.V."/>
        </authorList>
    </citation>
    <scope>NUCLEOTIDE SEQUENCE [LARGE SCALE GENOMIC DNA]</scope>
</reference>
<proteinExistence type="predicted"/>
<name>D8SJ24_SELML</name>
<dbReference type="EMBL" id="GL377622">
    <property type="protein sequence ID" value="EFJ15726.1"/>
    <property type="molecule type" value="Genomic_DNA"/>
</dbReference>
<dbReference type="HOGENOM" id="CLU_1317388_0_0_1"/>
<organism evidence="2">
    <name type="scientific">Selaginella moellendorffii</name>
    <name type="common">Spikemoss</name>
    <dbReference type="NCBI Taxonomy" id="88036"/>
    <lineage>
        <taxon>Eukaryota</taxon>
        <taxon>Viridiplantae</taxon>
        <taxon>Streptophyta</taxon>
        <taxon>Embryophyta</taxon>
        <taxon>Tracheophyta</taxon>
        <taxon>Lycopodiopsida</taxon>
        <taxon>Selaginellales</taxon>
        <taxon>Selaginellaceae</taxon>
        <taxon>Selaginella</taxon>
    </lineage>
</organism>
<evidence type="ECO:0000313" key="2">
    <source>
        <dbReference type="Proteomes" id="UP000001514"/>
    </source>
</evidence>
<gene>
    <name evidence="1" type="ORF">SELMODRAFT_422638</name>
</gene>
<protein>
    <submittedName>
        <fullName evidence="1">Uncharacterized protein</fullName>
    </submittedName>
</protein>
<dbReference type="AlphaFoldDB" id="D8SJ24"/>
<dbReference type="KEGG" id="smo:SELMODRAFT_422638"/>
<dbReference type="Gramene" id="EFJ15726">
    <property type="protein sequence ID" value="EFJ15726"/>
    <property type="gene ID" value="SELMODRAFT_422638"/>
</dbReference>
<dbReference type="Proteomes" id="UP000001514">
    <property type="component" value="Unassembled WGS sequence"/>
</dbReference>
<keyword evidence="2" id="KW-1185">Reference proteome</keyword>
<dbReference type="InParanoid" id="D8SJ24"/>